<organism evidence="2 3">
    <name type="scientific">Pyrocoelia pectoralis</name>
    <dbReference type="NCBI Taxonomy" id="417401"/>
    <lineage>
        <taxon>Eukaryota</taxon>
        <taxon>Metazoa</taxon>
        <taxon>Ecdysozoa</taxon>
        <taxon>Arthropoda</taxon>
        <taxon>Hexapoda</taxon>
        <taxon>Insecta</taxon>
        <taxon>Pterygota</taxon>
        <taxon>Neoptera</taxon>
        <taxon>Endopterygota</taxon>
        <taxon>Coleoptera</taxon>
        <taxon>Polyphaga</taxon>
        <taxon>Elateriformia</taxon>
        <taxon>Elateroidea</taxon>
        <taxon>Lampyridae</taxon>
        <taxon>Lampyrinae</taxon>
        <taxon>Pyrocoelia</taxon>
    </lineage>
</organism>
<dbReference type="AlphaFoldDB" id="A0AAN7ZJJ4"/>
<protein>
    <recommendedName>
        <fullName evidence="4">NADH dehydrogenase [ubiquinone] 1 beta subcomplex subunit 8, mitochondrial</fullName>
    </recommendedName>
</protein>
<keyword evidence="1" id="KW-0472">Membrane</keyword>
<keyword evidence="1" id="KW-1133">Transmembrane helix</keyword>
<gene>
    <name evidence="2" type="ORF">RI129_000774</name>
</gene>
<reference evidence="2 3" key="1">
    <citation type="journal article" date="2024" name="Insects">
        <title>An Improved Chromosome-Level Genome Assembly of the Firefly Pyrocoelia pectoralis.</title>
        <authorList>
            <person name="Fu X."/>
            <person name="Meyer-Rochow V.B."/>
            <person name="Ballantyne L."/>
            <person name="Zhu X."/>
        </authorList>
    </citation>
    <scope>NUCLEOTIDE SEQUENCE [LARGE SCALE GENOMIC DNA]</scope>
    <source>
        <strain evidence="2">XCY_ONT2</strain>
    </source>
</reference>
<dbReference type="InterPro" id="IPR008699">
    <property type="entry name" value="NDUFB8"/>
</dbReference>
<proteinExistence type="predicted"/>
<accession>A0AAN7ZJJ4</accession>
<dbReference type="Pfam" id="PF05821">
    <property type="entry name" value="NDUF_B8"/>
    <property type="match status" value="1"/>
</dbReference>
<dbReference type="Proteomes" id="UP001329430">
    <property type="component" value="Chromosome 1"/>
</dbReference>
<feature type="transmembrane region" description="Helical" evidence="1">
    <location>
        <begin position="116"/>
        <end position="138"/>
    </location>
</feature>
<keyword evidence="3" id="KW-1185">Reference proteome</keyword>
<sequence>MRSSFNLCTTRNSLMYIAVRNHWNKDFAPAPFPKTKEERLAAIEKYQVMPSQYKPFPDDGRGWGDYPNLPIQSADSRDPFYPWDCPETKRNYRELIQAEEDMYGEHRYDVSARLRIPIHIQFMQTIGVLLLLFTIYSLGEKVKCFHSVAEKQYPKPHEKHYTFELE</sequence>
<name>A0AAN7ZJJ4_9COLE</name>
<dbReference type="GO" id="GO:0005739">
    <property type="term" value="C:mitochondrion"/>
    <property type="evidence" value="ECO:0007669"/>
    <property type="project" value="InterPro"/>
</dbReference>
<evidence type="ECO:0000313" key="3">
    <source>
        <dbReference type="Proteomes" id="UP001329430"/>
    </source>
</evidence>
<evidence type="ECO:0000313" key="2">
    <source>
        <dbReference type="EMBL" id="KAK5649745.1"/>
    </source>
</evidence>
<keyword evidence="1" id="KW-0812">Transmembrane</keyword>
<dbReference type="PANTHER" id="PTHR12840:SF1">
    <property type="entry name" value="NADH DEHYDROGENASE [UBIQUINONE] 1 BETA SUBCOMPLEX SUBUNIT 8, MITOCHONDRIAL"/>
    <property type="match status" value="1"/>
</dbReference>
<evidence type="ECO:0000256" key="1">
    <source>
        <dbReference type="SAM" id="Phobius"/>
    </source>
</evidence>
<comment type="caution">
    <text evidence="2">The sequence shown here is derived from an EMBL/GenBank/DDBJ whole genome shotgun (WGS) entry which is preliminary data.</text>
</comment>
<dbReference type="EMBL" id="JAVRBK010000001">
    <property type="protein sequence ID" value="KAK5649745.1"/>
    <property type="molecule type" value="Genomic_DNA"/>
</dbReference>
<evidence type="ECO:0008006" key="4">
    <source>
        <dbReference type="Google" id="ProtNLM"/>
    </source>
</evidence>
<dbReference type="PANTHER" id="PTHR12840">
    <property type="entry name" value="NADH-UBIQUINONE OXIDOREDUCTASE ASHI SUBUNIT"/>
    <property type="match status" value="1"/>
</dbReference>